<dbReference type="PANTHER" id="PTHR31297">
    <property type="entry name" value="GLUCAN ENDO-1,6-BETA-GLUCOSIDASE B"/>
    <property type="match status" value="1"/>
</dbReference>
<dbReference type="GO" id="GO:0009251">
    <property type="term" value="P:glucan catabolic process"/>
    <property type="evidence" value="ECO:0007669"/>
    <property type="project" value="TreeGrafter"/>
</dbReference>
<protein>
    <recommendedName>
        <fullName evidence="6">Glycoside hydrolase family 5 domain-containing protein</fullName>
    </recommendedName>
</protein>
<gene>
    <name evidence="7" type="ORF">VE01_08539</name>
</gene>
<keyword evidence="4" id="KW-0961">Cell wall biogenesis/degradation</keyword>
<dbReference type="InterPro" id="IPR001547">
    <property type="entry name" value="Glyco_hydro_5"/>
</dbReference>
<dbReference type="EMBL" id="KV460249">
    <property type="protein sequence ID" value="OBT93800.1"/>
    <property type="molecule type" value="Genomic_DNA"/>
</dbReference>
<proteinExistence type="inferred from homology"/>
<dbReference type="GeneID" id="28841925"/>
<sequence length="517" mass="60238">MSSGILRTKGSSIVDANGNVVLLRGTALGGWMLMENFMNGFPGREMQIRRALDEVLGKEKSEFFFDKFLEYFFTEKDAEFLASLGINSLRLPLNYHHFEDDMNPMVIKEEGFKHVDRVVKICAKYNIYTILDLHAAPGGQSQDWHCDNPTGYAAFWDHKHFQDRVINLWQFIARRYKSNTWVAGYNLLNEPADQKWSRLLAFYDRIVPAVRAIDPDHILWLEGNTFSMDFSGFSTVFPNTVYAVHDYCGFGFPNRIGRYKGEPEQDVYIRKMYDRKVEFMKKHNVPIWNGEFGPIYERPETNAEWEEQNEERYKMLDKQMSIYTAEGIAWNIWSYKDINVMGMTHLSPASAWMRLLAPILEKKRALAVDSWAYDDAHLQPGLFEPLHQWFADNVPEKYSKKYPWQWRMHMHVFRGIRGITMAEYMIPEWADYFKDLSYEQLDELAASWKFENCVGRQRLNESLALYATMKPGDARLEGKVIQSTVVEGQEEEGVFELSPSEKLKSQQANAPEAVVVL</sequence>
<evidence type="ECO:0000313" key="7">
    <source>
        <dbReference type="EMBL" id="OBT93800.1"/>
    </source>
</evidence>
<evidence type="ECO:0000313" key="8">
    <source>
        <dbReference type="Proteomes" id="UP000091956"/>
    </source>
</evidence>
<reference evidence="8" key="2">
    <citation type="journal article" date="2018" name="Nat. Commun.">
        <title>Extreme sensitivity to ultraviolet light in the fungal pathogen causing white-nose syndrome of bats.</title>
        <authorList>
            <person name="Palmer J.M."/>
            <person name="Drees K.P."/>
            <person name="Foster J.T."/>
            <person name="Lindner D.L."/>
        </authorList>
    </citation>
    <scope>NUCLEOTIDE SEQUENCE [LARGE SCALE GENOMIC DNA]</scope>
    <source>
        <strain evidence="8">UAMH 10579</strain>
    </source>
</reference>
<dbReference type="GO" id="GO:0005576">
    <property type="term" value="C:extracellular region"/>
    <property type="evidence" value="ECO:0007669"/>
    <property type="project" value="TreeGrafter"/>
</dbReference>
<dbReference type="Pfam" id="PF00150">
    <property type="entry name" value="Cellulase"/>
    <property type="match status" value="1"/>
</dbReference>
<dbReference type="RefSeq" id="XP_018127533.1">
    <property type="nucleotide sequence ID" value="XM_018277960.2"/>
</dbReference>
<evidence type="ECO:0000256" key="4">
    <source>
        <dbReference type="ARBA" id="ARBA00023316"/>
    </source>
</evidence>
<reference evidence="7 8" key="1">
    <citation type="submission" date="2016-03" db="EMBL/GenBank/DDBJ databases">
        <title>Comparative genomics of Pseudogymnoascus destructans, the fungus causing white-nose syndrome of bats.</title>
        <authorList>
            <person name="Palmer J.M."/>
            <person name="Drees K.P."/>
            <person name="Foster J.T."/>
            <person name="Lindner D.L."/>
        </authorList>
    </citation>
    <scope>NUCLEOTIDE SEQUENCE [LARGE SCALE GENOMIC DNA]</scope>
    <source>
        <strain evidence="7 8">UAMH 10579</strain>
    </source>
</reference>
<dbReference type="InterPro" id="IPR050386">
    <property type="entry name" value="Glycosyl_hydrolase_5"/>
</dbReference>
<feature type="domain" description="Glycoside hydrolase family 5" evidence="6">
    <location>
        <begin position="74"/>
        <end position="336"/>
    </location>
</feature>
<keyword evidence="2 5" id="KW-0378">Hydrolase</keyword>
<organism evidence="7 8">
    <name type="scientific">Pseudogymnoascus verrucosus</name>
    <dbReference type="NCBI Taxonomy" id="342668"/>
    <lineage>
        <taxon>Eukaryota</taxon>
        <taxon>Fungi</taxon>
        <taxon>Dikarya</taxon>
        <taxon>Ascomycota</taxon>
        <taxon>Pezizomycotina</taxon>
        <taxon>Leotiomycetes</taxon>
        <taxon>Thelebolales</taxon>
        <taxon>Thelebolaceae</taxon>
        <taxon>Pseudogymnoascus</taxon>
    </lineage>
</organism>
<dbReference type="InterPro" id="IPR017853">
    <property type="entry name" value="GH"/>
</dbReference>
<evidence type="ECO:0000259" key="6">
    <source>
        <dbReference type="Pfam" id="PF00150"/>
    </source>
</evidence>
<dbReference type="OrthoDB" id="1887033at2759"/>
<dbReference type="FunFam" id="3.20.20.80:FF:000130">
    <property type="entry name" value="Endoglucanase C"/>
    <property type="match status" value="1"/>
</dbReference>
<dbReference type="GO" id="GO:0071555">
    <property type="term" value="P:cell wall organization"/>
    <property type="evidence" value="ECO:0007669"/>
    <property type="project" value="UniProtKB-KW"/>
</dbReference>
<dbReference type="GO" id="GO:0009986">
    <property type="term" value="C:cell surface"/>
    <property type="evidence" value="ECO:0007669"/>
    <property type="project" value="TreeGrafter"/>
</dbReference>
<evidence type="ECO:0000256" key="2">
    <source>
        <dbReference type="ARBA" id="ARBA00022801"/>
    </source>
</evidence>
<dbReference type="STRING" id="342668.A0A1B8GDA9"/>
<dbReference type="SUPFAM" id="SSF51445">
    <property type="entry name" value="(Trans)glycosidases"/>
    <property type="match status" value="1"/>
</dbReference>
<dbReference type="Gene3D" id="3.20.20.80">
    <property type="entry name" value="Glycosidases"/>
    <property type="match status" value="1"/>
</dbReference>
<dbReference type="GO" id="GO:0008422">
    <property type="term" value="F:beta-glucosidase activity"/>
    <property type="evidence" value="ECO:0007669"/>
    <property type="project" value="TreeGrafter"/>
</dbReference>
<keyword evidence="8" id="KW-1185">Reference proteome</keyword>
<dbReference type="PANTHER" id="PTHR31297:SF13">
    <property type="entry name" value="PUTATIVE-RELATED"/>
    <property type="match status" value="1"/>
</dbReference>
<evidence type="ECO:0000256" key="1">
    <source>
        <dbReference type="ARBA" id="ARBA00005641"/>
    </source>
</evidence>
<evidence type="ECO:0000256" key="5">
    <source>
        <dbReference type="RuleBase" id="RU361153"/>
    </source>
</evidence>
<evidence type="ECO:0000256" key="3">
    <source>
        <dbReference type="ARBA" id="ARBA00023295"/>
    </source>
</evidence>
<keyword evidence="3 5" id="KW-0326">Glycosidase</keyword>
<accession>A0A1B8GDA9</accession>
<comment type="similarity">
    <text evidence="1 5">Belongs to the glycosyl hydrolase 5 (cellulase A) family.</text>
</comment>
<dbReference type="AlphaFoldDB" id="A0A1B8GDA9"/>
<dbReference type="Proteomes" id="UP000091956">
    <property type="component" value="Unassembled WGS sequence"/>
</dbReference>
<name>A0A1B8GDA9_9PEZI</name>